<keyword evidence="8" id="KW-0472">Membrane</keyword>
<keyword evidence="6" id="KW-0067">ATP-binding</keyword>
<dbReference type="AlphaFoldDB" id="A0A0K8PBP1"/>
<dbReference type="EMBL" id="DF968180">
    <property type="protein sequence ID" value="GAP39565.1"/>
    <property type="molecule type" value="Genomic_DNA"/>
</dbReference>
<dbReference type="Pfam" id="PF00005">
    <property type="entry name" value="ABC_tran"/>
    <property type="match status" value="2"/>
</dbReference>
<comment type="subcellular location">
    <subcellularLocation>
        <location evidence="1">Cell membrane</location>
        <topology evidence="1">Peripheral membrane protein</topology>
    </subcellularLocation>
</comment>
<dbReference type="InterPro" id="IPR003439">
    <property type="entry name" value="ABC_transporter-like_ATP-bd"/>
</dbReference>
<evidence type="ECO:0000256" key="3">
    <source>
        <dbReference type="ARBA" id="ARBA00022475"/>
    </source>
</evidence>
<dbReference type="InterPro" id="IPR050107">
    <property type="entry name" value="ABC_carbohydrate_import_ATPase"/>
</dbReference>
<sequence length="514" mass="56568">MENNKGMTISIKGLTKAFAGVKALDNVNLDIVAGKVHGLIGANGAGKSTLIKILAGVYQPDYGEILIDGNPVQILNPGVADSLGLSFIHQELNMVPDFNVIENIMLGLKKERKFGLLDWKATANKIIPVLVQVGFNKSPFTPIKEVSVAEQWLVAIAKALYKDVKLIAMDEPTAALSESEVERLFSIIQDLSRRGIGVIYVSHRLDEVIKICDEITVFKDGLLTLHEKTANLTKVEIITAIAGRKVEEFEHINFNYEKGEVLLDVKNLYDENKIKGVSFSLKKGEVLGLAGLVGSGRTELIMTLFGARKRKAGTIIFDGKEFTPNHPKDAVIRGIALVPENRREEGLITNKTLNFNINLPALSVLRNIKSLPFISMKKSSSITTKAIDKFMIKTNGVNSPILNLSGGNQQKVVIGKWLECNPKLIIMDEPTQGVDVGARAEIYKLIRSMSKEGISFLIVSSDVEELPILCDRVIVMANGQFTGELQSCAISKEEILHLSYAEPVQQYIYEQGRQ</sequence>
<evidence type="ECO:0000256" key="2">
    <source>
        <dbReference type="ARBA" id="ARBA00022448"/>
    </source>
</evidence>
<accession>A0A0K8PBP1</accession>
<keyword evidence="7" id="KW-1278">Translocase</keyword>
<name>A0A0K8PBP1_9CHLR</name>
<dbReference type="STRING" id="1678840.ATC1_1295"/>
<evidence type="ECO:0000256" key="6">
    <source>
        <dbReference type="ARBA" id="ARBA00022840"/>
    </source>
</evidence>
<dbReference type="SUPFAM" id="SSF52540">
    <property type="entry name" value="P-loop containing nucleoside triphosphate hydrolases"/>
    <property type="match status" value="2"/>
</dbReference>
<dbReference type="CDD" id="cd03216">
    <property type="entry name" value="ABC_Carb_Monos_I"/>
    <property type="match status" value="1"/>
</dbReference>
<dbReference type="PROSITE" id="PS50893">
    <property type="entry name" value="ABC_TRANSPORTER_2"/>
    <property type="match status" value="2"/>
</dbReference>
<feature type="domain" description="ABC transporter" evidence="9">
    <location>
        <begin position="247"/>
        <end position="503"/>
    </location>
</feature>
<dbReference type="GO" id="GO:0005524">
    <property type="term" value="F:ATP binding"/>
    <property type="evidence" value="ECO:0007669"/>
    <property type="project" value="UniProtKB-KW"/>
</dbReference>
<dbReference type="FunFam" id="3.40.50.300:FF:000127">
    <property type="entry name" value="Ribose import ATP-binding protein RbsA"/>
    <property type="match status" value="1"/>
</dbReference>
<dbReference type="InterPro" id="IPR017871">
    <property type="entry name" value="ABC_transporter-like_CS"/>
</dbReference>
<keyword evidence="5" id="KW-0547">Nucleotide-binding</keyword>
<evidence type="ECO:0000256" key="5">
    <source>
        <dbReference type="ARBA" id="ARBA00022741"/>
    </source>
</evidence>
<keyword evidence="3" id="KW-1003">Cell membrane</keyword>
<evidence type="ECO:0000256" key="8">
    <source>
        <dbReference type="ARBA" id="ARBA00023136"/>
    </source>
</evidence>
<dbReference type="OrthoDB" id="9771863at2"/>
<dbReference type="CDD" id="cd03215">
    <property type="entry name" value="ABC_Carb_Monos_II"/>
    <property type="match status" value="1"/>
</dbReference>
<dbReference type="GO" id="GO:0016887">
    <property type="term" value="F:ATP hydrolysis activity"/>
    <property type="evidence" value="ECO:0007669"/>
    <property type="project" value="InterPro"/>
</dbReference>
<evidence type="ECO:0000256" key="7">
    <source>
        <dbReference type="ARBA" id="ARBA00022967"/>
    </source>
</evidence>
<dbReference type="PANTHER" id="PTHR43790">
    <property type="entry name" value="CARBOHYDRATE TRANSPORT ATP-BINDING PROTEIN MG119-RELATED"/>
    <property type="match status" value="1"/>
</dbReference>
<evidence type="ECO:0000313" key="11">
    <source>
        <dbReference type="Proteomes" id="UP000053370"/>
    </source>
</evidence>
<dbReference type="Proteomes" id="UP000053370">
    <property type="component" value="Unassembled WGS sequence"/>
</dbReference>
<feature type="domain" description="ABC transporter" evidence="9">
    <location>
        <begin position="9"/>
        <end position="245"/>
    </location>
</feature>
<dbReference type="PROSITE" id="PS00211">
    <property type="entry name" value="ABC_TRANSPORTER_1"/>
    <property type="match status" value="1"/>
</dbReference>
<evidence type="ECO:0000256" key="1">
    <source>
        <dbReference type="ARBA" id="ARBA00004202"/>
    </source>
</evidence>
<dbReference type="RefSeq" id="WP_062278111.1">
    <property type="nucleotide sequence ID" value="NZ_DF968180.1"/>
</dbReference>
<dbReference type="GO" id="GO:0005886">
    <property type="term" value="C:plasma membrane"/>
    <property type="evidence" value="ECO:0007669"/>
    <property type="project" value="UniProtKB-SubCell"/>
</dbReference>
<dbReference type="Gene3D" id="3.40.50.300">
    <property type="entry name" value="P-loop containing nucleotide triphosphate hydrolases"/>
    <property type="match status" value="2"/>
</dbReference>
<dbReference type="InterPro" id="IPR027417">
    <property type="entry name" value="P-loop_NTPase"/>
</dbReference>
<evidence type="ECO:0000259" key="9">
    <source>
        <dbReference type="PROSITE" id="PS50893"/>
    </source>
</evidence>
<dbReference type="PANTHER" id="PTHR43790:SF9">
    <property type="entry name" value="GALACTOFURANOSE TRANSPORTER ATP-BINDING PROTEIN YTFR"/>
    <property type="match status" value="1"/>
</dbReference>
<protein>
    <submittedName>
        <fullName evidence="10">ABC-type sugar transport system, ATPase component</fullName>
    </submittedName>
</protein>
<dbReference type="SMART" id="SM00382">
    <property type="entry name" value="AAA"/>
    <property type="match status" value="2"/>
</dbReference>
<dbReference type="InterPro" id="IPR003593">
    <property type="entry name" value="AAA+_ATPase"/>
</dbReference>
<evidence type="ECO:0000256" key="4">
    <source>
        <dbReference type="ARBA" id="ARBA00022737"/>
    </source>
</evidence>
<keyword evidence="4" id="KW-0677">Repeat</keyword>
<proteinExistence type="predicted"/>
<keyword evidence="10" id="KW-0762">Sugar transport</keyword>
<gene>
    <name evidence="10" type="ORF">ATC1_1295</name>
</gene>
<keyword evidence="2" id="KW-0813">Transport</keyword>
<reference evidence="10" key="1">
    <citation type="journal article" date="2015" name="Genome Announc.">
        <title>Draft Genome Sequence of Anaerolineae Strain TC1, a Novel Isolate from a Methanogenic Wastewater Treatment System.</title>
        <authorList>
            <person name="Matsuura N."/>
            <person name="Tourlousse D.M."/>
            <person name="Sun L."/>
            <person name="Toyonaga M."/>
            <person name="Kuroda K."/>
            <person name="Ohashi A."/>
            <person name="Cruz R."/>
            <person name="Yamaguchi T."/>
            <person name="Sekiguchi Y."/>
        </authorList>
    </citation>
    <scope>NUCLEOTIDE SEQUENCE [LARGE SCALE GENOMIC DNA]</scope>
    <source>
        <strain evidence="10">TC1</strain>
    </source>
</reference>
<keyword evidence="11" id="KW-1185">Reference proteome</keyword>
<evidence type="ECO:0000313" key="10">
    <source>
        <dbReference type="EMBL" id="GAP39565.1"/>
    </source>
</evidence>
<organism evidence="10">
    <name type="scientific">Flexilinea flocculi</name>
    <dbReference type="NCBI Taxonomy" id="1678840"/>
    <lineage>
        <taxon>Bacteria</taxon>
        <taxon>Bacillati</taxon>
        <taxon>Chloroflexota</taxon>
        <taxon>Anaerolineae</taxon>
        <taxon>Anaerolineales</taxon>
        <taxon>Anaerolineaceae</taxon>
        <taxon>Flexilinea</taxon>
    </lineage>
</organism>